<dbReference type="Proteomes" id="UP000519439">
    <property type="component" value="Unassembled WGS sequence"/>
</dbReference>
<dbReference type="Gene3D" id="1.10.10.10">
    <property type="entry name" value="Winged helix-like DNA-binding domain superfamily/Winged helix DNA-binding domain"/>
    <property type="match status" value="1"/>
</dbReference>
<dbReference type="AlphaFoldDB" id="A0A7W6IHE4"/>
<evidence type="ECO:0000256" key="3">
    <source>
        <dbReference type="ARBA" id="ARBA00023125"/>
    </source>
</evidence>
<dbReference type="RefSeq" id="WP_027316009.1">
    <property type="nucleotide sequence ID" value="NZ_JACIDC010000012.1"/>
</dbReference>
<dbReference type="Pfam" id="PF03466">
    <property type="entry name" value="LysR_substrate"/>
    <property type="match status" value="1"/>
</dbReference>
<gene>
    <name evidence="6" type="ORF">GGR34_003209</name>
</gene>
<evidence type="ECO:0000256" key="2">
    <source>
        <dbReference type="ARBA" id="ARBA00023015"/>
    </source>
</evidence>
<dbReference type="SUPFAM" id="SSF46785">
    <property type="entry name" value="Winged helix' DNA-binding domain"/>
    <property type="match status" value="1"/>
</dbReference>
<dbReference type="PROSITE" id="PS50931">
    <property type="entry name" value="HTH_LYSR"/>
    <property type="match status" value="1"/>
</dbReference>
<organism evidence="6 7">
    <name type="scientific">Microvirga flocculans</name>
    <dbReference type="NCBI Taxonomy" id="217168"/>
    <lineage>
        <taxon>Bacteria</taxon>
        <taxon>Pseudomonadati</taxon>
        <taxon>Pseudomonadota</taxon>
        <taxon>Alphaproteobacteria</taxon>
        <taxon>Hyphomicrobiales</taxon>
        <taxon>Methylobacteriaceae</taxon>
        <taxon>Microvirga</taxon>
    </lineage>
</organism>
<dbReference type="SUPFAM" id="SSF53850">
    <property type="entry name" value="Periplasmic binding protein-like II"/>
    <property type="match status" value="1"/>
</dbReference>
<comment type="similarity">
    <text evidence="1">Belongs to the LysR transcriptional regulatory family.</text>
</comment>
<dbReference type="InterPro" id="IPR000847">
    <property type="entry name" value="LysR_HTH_N"/>
</dbReference>
<comment type="caution">
    <text evidence="6">The sequence shown here is derived from an EMBL/GenBank/DDBJ whole genome shotgun (WGS) entry which is preliminary data.</text>
</comment>
<dbReference type="PANTHER" id="PTHR30537:SF26">
    <property type="entry name" value="GLYCINE CLEAVAGE SYSTEM TRANSCRIPTIONAL ACTIVATOR"/>
    <property type="match status" value="1"/>
</dbReference>
<dbReference type="InterPro" id="IPR058163">
    <property type="entry name" value="LysR-type_TF_proteobact-type"/>
</dbReference>
<dbReference type="GO" id="GO:0043565">
    <property type="term" value="F:sequence-specific DNA binding"/>
    <property type="evidence" value="ECO:0007669"/>
    <property type="project" value="TreeGrafter"/>
</dbReference>
<proteinExistence type="inferred from homology"/>
<dbReference type="InterPro" id="IPR005119">
    <property type="entry name" value="LysR_subst-bd"/>
</dbReference>
<reference evidence="6 7" key="1">
    <citation type="submission" date="2020-08" db="EMBL/GenBank/DDBJ databases">
        <title>Genomic Encyclopedia of Type Strains, Phase IV (KMG-IV): sequencing the most valuable type-strain genomes for metagenomic binning, comparative biology and taxonomic classification.</title>
        <authorList>
            <person name="Goeker M."/>
        </authorList>
    </citation>
    <scope>NUCLEOTIDE SEQUENCE [LARGE SCALE GENOMIC DNA]</scope>
    <source>
        <strain evidence="6 7">DSM 15743</strain>
    </source>
</reference>
<evidence type="ECO:0000256" key="4">
    <source>
        <dbReference type="ARBA" id="ARBA00023163"/>
    </source>
</evidence>
<dbReference type="PRINTS" id="PR00039">
    <property type="entry name" value="HTHLYSR"/>
</dbReference>
<keyword evidence="2" id="KW-0805">Transcription regulation</keyword>
<keyword evidence="7" id="KW-1185">Reference proteome</keyword>
<evidence type="ECO:0000256" key="1">
    <source>
        <dbReference type="ARBA" id="ARBA00009437"/>
    </source>
</evidence>
<keyword evidence="4" id="KW-0804">Transcription</keyword>
<dbReference type="InterPro" id="IPR036390">
    <property type="entry name" value="WH_DNA-bd_sf"/>
</dbReference>
<accession>A0A7W6IHE4</accession>
<dbReference type="NCBIfam" id="NF008352">
    <property type="entry name" value="PRK11139.1"/>
    <property type="match status" value="1"/>
</dbReference>
<dbReference type="Pfam" id="PF00126">
    <property type="entry name" value="HTH_1"/>
    <property type="match status" value="1"/>
</dbReference>
<evidence type="ECO:0000313" key="7">
    <source>
        <dbReference type="Proteomes" id="UP000519439"/>
    </source>
</evidence>
<dbReference type="GO" id="GO:0006351">
    <property type="term" value="P:DNA-templated transcription"/>
    <property type="evidence" value="ECO:0007669"/>
    <property type="project" value="TreeGrafter"/>
</dbReference>
<protein>
    <submittedName>
        <fullName evidence="6">LysR family glycine cleavage system transcriptional activator</fullName>
    </submittedName>
</protein>
<feature type="domain" description="HTH lysR-type" evidence="5">
    <location>
        <begin position="9"/>
        <end position="66"/>
    </location>
</feature>
<evidence type="ECO:0000259" key="5">
    <source>
        <dbReference type="PROSITE" id="PS50931"/>
    </source>
</evidence>
<name>A0A7W6IHE4_9HYPH</name>
<dbReference type="Gene3D" id="3.40.190.10">
    <property type="entry name" value="Periplasmic binding protein-like II"/>
    <property type="match status" value="2"/>
</dbReference>
<sequence>MSKPLAKLPPMSAVRVFEAAARHQSFTRAAEELGMTQAAVSYQIRMLEDRIGAPLFTRLPRQVSLTAKGRQLAPAVTEAFEALRTAFAGVEEAVQSVLSITTLTTFAANWLIPRLGRFQQLHPNIAVQLSVSSQIMDFAQSEFDIAIRSSNGEWPGLEKHLLFPNLFTPVCSPDLIRGHTLKEPADILKFPIISPSDPWWQDWFAAAGIDNVDLSHHPDNSLGIQQFEAMAAMAGQGFALINPYFFPGDLAAGRLVQPFDLLATSERGYWLVYPKARKRSAKIVAFRDWMLSEVEGDAERTATLAQKETGA</sequence>
<evidence type="ECO:0000313" key="6">
    <source>
        <dbReference type="EMBL" id="MBB4041532.1"/>
    </source>
</evidence>
<dbReference type="PANTHER" id="PTHR30537">
    <property type="entry name" value="HTH-TYPE TRANSCRIPTIONAL REGULATOR"/>
    <property type="match status" value="1"/>
</dbReference>
<dbReference type="FunFam" id="1.10.10.10:FF:000038">
    <property type="entry name" value="Glycine cleavage system transcriptional activator"/>
    <property type="match status" value="1"/>
</dbReference>
<dbReference type="InterPro" id="IPR036388">
    <property type="entry name" value="WH-like_DNA-bd_sf"/>
</dbReference>
<dbReference type="GO" id="GO:0003700">
    <property type="term" value="F:DNA-binding transcription factor activity"/>
    <property type="evidence" value="ECO:0007669"/>
    <property type="project" value="InterPro"/>
</dbReference>
<keyword evidence="3" id="KW-0238">DNA-binding</keyword>
<dbReference type="CDD" id="cd08432">
    <property type="entry name" value="PBP2_GcdR_TrpI_HvrB_AmpR_like"/>
    <property type="match status" value="1"/>
</dbReference>
<dbReference type="EMBL" id="JACIDC010000012">
    <property type="protein sequence ID" value="MBB4041532.1"/>
    <property type="molecule type" value="Genomic_DNA"/>
</dbReference>